<evidence type="ECO:0000256" key="11">
    <source>
        <dbReference type="ARBA" id="ARBA00022833"/>
    </source>
</evidence>
<dbReference type="GO" id="GO:0016567">
    <property type="term" value="P:protein ubiquitination"/>
    <property type="evidence" value="ECO:0007669"/>
    <property type="project" value="InterPro"/>
</dbReference>
<accession>A0AAV0UWT4</accession>
<feature type="compositionally biased region" description="Basic residues" evidence="14">
    <location>
        <begin position="41"/>
        <end position="51"/>
    </location>
</feature>
<evidence type="ECO:0000256" key="6">
    <source>
        <dbReference type="ARBA" id="ARBA00022692"/>
    </source>
</evidence>
<evidence type="ECO:0000256" key="15">
    <source>
        <dbReference type="SAM" id="Phobius"/>
    </source>
</evidence>
<dbReference type="GO" id="GO:0008270">
    <property type="term" value="F:zinc ion binding"/>
    <property type="evidence" value="ECO:0007669"/>
    <property type="project" value="UniProtKB-KW"/>
</dbReference>
<feature type="region of interest" description="Disordered" evidence="14">
    <location>
        <begin position="22"/>
        <end position="107"/>
    </location>
</feature>
<dbReference type="PANTHER" id="PTHR11685">
    <property type="entry name" value="RBR FAMILY RING FINGER AND IBR DOMAIN-CONTAINING"/>
    <property type="match status" value="1"/>
</dbReference>
<comment type="pathway">
    <text evidence="3">Protein modification; protein ubiquitination.</text>
</comment>
<gene>
    <name evidence="17" type="ORF">HBR001_LOCUS8448</name>
</gene>
<evidence type="ECO:0000256" key="8">
    <source>
        <dbReference type="ARBA" id="ARBA00022737"/>
    </source>
</evidence>
<dbReference type="Gene3D" id="2.20.25.20">
    <property type="match status" value="1"/>
</dbReference>
<keyword evidence="6 15" id="KW-0812">Transmembrane</keyword>
<evidence type="ECO:0000256" key="4">
    <source>
        <dbReference type="ARBA" id="ARBA00012251"/>
    </source>
</evidence>
<evidence type="ECO:0000256" key="12">
    <source>
        <dbReference type="ARBA" id="ARBA00022989"/>
    </source>
</evidence>
<dbReference type="PROSITE" id="PS51873">
    <property type="entry name" value="TRIAD"/>
    <property type="match status" value="1"/>
</dbReference>
<keyword evidence="7" id="KW-0479">Metal-binding</keyword>
<sequence length="404" mass="44777">MAAALRRQTFCGKSQLEHHVKTERASLPKLHDHQCYSTYRTQRRRRDRRRPTSSASSSASSASVCRQRQTSEDHRTRALVPPPEPNPQRESADASFTSASAPTCDPRDGLVDSTRAGECQICFDPLDVRAAHVCATCCTAFCASCTRWYIALKVQEGAVSATKMVCPAPQCARPLSHELIAASVSSPTFAKYTAFVANQQVGVRFCPRAGCAAVIAEPLHTSTRRVQCDTCGFESCMRCGGAFHALATCRRVEKRFRRWQKRHNVRACPRCRAVIEKQGGCAHMQCVQCEYEFCWACRRSWRAHDEALCLPLRFLRSESPKFGCCAPLRVVTKTAIVAVAAVAAVAGAGLAAVVLPPVVGYQYAKDAFRRHKYARASYVRAIEREAEVAIHWRGPMEDYGRRGS</sequence>
<dbReference type="GO" id="GO:0031090">
    <property type="term" value="C:organelle membrane"/>
    <property type="evidence" value="ECO:0007669"/>
    <property type="project" value="UniProtKB-ARBA"/>
</dbReference>
<dbReference type="Gene3D" id="1.20.120.1750">
    <property type="match status" value="1"/>
</dbReference>
<keyword evidence="5" id="KW-0808">Transferase</keyword>
<keyword evidence="8" id="KW-0677">Repeat</keyword>
<reference evidence="17" key="1">
    <citation type="submission" date="2022-12" db="EMBL/GenBank/DDBJ databases">
        <authorList>
            <person name="Webb A."/>
        </authorList>
    </citation>
    <scope>NUCLEOTIDE SEQUENCE</scope>
    <source>
        <strain evidence="17">Hp1</strain>
    </source>
</reference>
<protein>
    <recommendedName>
        <fullName evidence="4">RBR-type E3 ubiquitin transferase</fullName>
        <ecNumber evidence="4">2.3.2.31</ecNumber>
    </recommendedName>
</protein>
<evidence type="ECO:0000256" key="2">
    <source>
        <dbReference type="ARBA" id="ARBA00004167"/>
    </source>
</evidence>
<dbReference type="GO" id="GO:0005737">
    <property type="term" value="C:cytoplasm"/>
    <property type="evidence" value="ECO:0007669"/>
    <property type="project" value="UniProtKB-ARBA"/>
</dbReference>
<dbReference type="Pfam" id="PF01485">
    <property type="entry name" value="IBR"/>
    <property type="match status" value="1"/>
</dbReference>
<comment type="subcellular location">
    <subcellularLocation>
        <location evidence="2">Membrane</location>
        <topology evidence="2">Single-pass membrane protein</topology>
    </subcellularLocation>
</comment>
<dbReference type="FunFam" id="3.30.40.10:FF:000051">
    <property type="entry name" value="RBR-type E3 ubiquitin transferase"/>
    <property type="match status" value="1"/>
</dbReference>
<comment type="caution">
    <text evidence="17">The sequence shown here is derived from an EMBL/GenBank/DDBJ whole genome shotgun (WGS) entry which is preliminary data.</text>
</comment>
<dbReference type="InterPro" id="IPR002867">
    <property type="entry name" value="IBR_dom"/>
</dbReference>
<evidence type="ECO:0000259" key="16">
    <source>
        <dbReference type="PROSITE" id="PS51873"/>
    </source>
</evidence>
<name>A0AAV0UWT4_HYABA</name>
<evidence type="ECO:0000256" key="1">
    <source>
        <dbReference type="ARBA" id="ARBA00001798"/>
    </source>
</evidence>
<dbReference type="GO" id="GO:0061630">
    <property type="term" value="F:ubiquitin protein ligase activity"/>
    <property type="evidence" value="ECO:0007669"/>
    <property type="project" value="UniProtKB-EC"/>
</dbReference>
<comment type="catalytic activity">
    <reaction evidence="1">
        <text>[E2 ubiquitin-conjugating enzyme]-S-ubiquitinyl-L-cysteine + [acceptor protein]-L-lysine = [E2 ubiquitin-conjugating enzyme]-L-cysteine + [acceptor protein]-N(6)-ubiquitinyl-L-lysine.</text>
        <dbReference type="EC" id="2.3.2.31"/>
    </reaction>
</comment>
<evidence type="ECO:0000256" key="9">
    <source>
        <dbReference type="ARBA" id="ARBA00022771"/>
    </source>
</evidence>
<keyword evidence="11" id="KW-0862">Zinc</keyword>
<keyword evidence="9" id="KW-0863">Zinc-finger</keyword>
<dbReference type="Pfam" id="PF22191">
    <property type="entry name" value="IBR_1"/>
    <property type="match status" value="1"/>
</dbReference>
<keyword evidence="12 15" id="KW-1133">Transmembrane helix</keyword>
<dbReference type="InterPro" id="IPR013083">
    <property type="entry name" value="Znf_RING/FYVE/PHD"/>
</dbReference>
<feature type="compositionally biased region" description="Basic and acidic residues" evidence="14">
    <location>
        <begin position="22"/>
        <end position="34"/>
    </location>
</feature>
<feature type="compositionally biased region" description="Low complexity" evidence="14">
    <location>
        <begin position="52"/>
        <end position="68"/>
    </location>
</feature>
<dbReference type="Gene3D" id="3.30.40.10">
    <property type="entry name" value="Zinc/RING finger domain, C3HC4 (zinc finger)"/>
    <property type="match status" value="1"/>
</dbReference>
<evidence type="ECO:0000256" key="10">
    <source>
        <dbReference type="ARBA" id="ARBA00022786"/>
    </source>
</evidence>
<dbReference type="InterPro" id="IPR044066">
    <property type="entry name" value="TRIAD_supradom"/>
</dbReference>
<feature type="transmembrane region" description="Helical" evidence="15">
    <location>
        <begin position="335"/>
        <end position="361"/>
    </location>
</feature>
<dbReference type="SMART" id="SM00647">
    <property type="entry name" value="IBR"/>
    <property type="match status" value="2"/>
</dbReference>
<dbReference type="InterPro" id="IPR031127">
    <property type="entry name" value="E3_UB_ligase_RBR"/>
</dbReference>
<evidence type="ECO:0000256" key="3">
    <source>
        <dbReference type="ARBA" id="ARBA00004906"/>
    </source>
</evidence>
<dbReference type="AlphaFoldDB" id="A0AAV0UWT4"/>
<dbReference type="SUPFAM" id="SSF57850">
    <property type="entry name" value="RING/U-box"/>
    <property type="match status" value="3"/>
</dbReference>
<evidence type="ECO:0000256" key="5">
    <source>
        <dbReference type="ARBA" id="ARBA00022679"/>
    </source>
</evidence>
<evidence type="ECO:0000256" key="14">
    <source>
        <dbReference type="SAM" id="MobiDB-lite"/>
    </source>
</evidence>
<keyword evidence="13 15" id="KW-0472">Membrane</keyword>
<proteinExistence type="predicted"/>
<evidence type="ECO:0000256" key="7">
    <source>
        <dbReference type="ARBA" id="ARBA00022723"/>
    </source>
</evidence>
<dbReference type="Proteomes" id="UP001162031">
    <property type="component" value="Unassembled WGS sequence"/>
</dbReference>
<dbReference type="CDD" id="cd20335">
    <property type="entry name" value="BRcat_RBR"/>
    <property type="match status" value="1"/>
</dbReference>
<dbReference type="EC" id="2.3.2.31" evidence="4"/>
<organism evidence="17 18">
    <name type="scientific">Hyaloperonospora brassicae</name>
    <name type="common">Brassica downy mildew</name>
    <name type="synonym">Peronospora brassicae</name>
    <dbReference type="NCBI Taxonomy" id="162125"/>
    <lineage>
        <taxon>Eukaryota</taxon>
        <taxon>Sar</taxon>
        <taxon>Stramenopiles</taxon>
        <taxon>Oomycota</taxon>
        <taxon>Peronosporomycetes</taxon>
        <taxon>Peronosporales</taxon>
        <taxon>Peronosporaceae</taxon>
        <taxon>Hyaloperonospora</taxon>
    </lineage>
</organism>
<evidence type="ECO:0000313" key="18">
    <source>
        <dbReference type="Proteomes" id="UP001162031"/>
    </source>
</evidence>
<evidence type="ECO:0000256" key="13">
    <source>
        <dbReference type="ARBA" id="ARBA00023136"/>
    </source>
</evidence>
<feature type="domain" description="RING-type" evidence="16">
    <location>
        <begin position="115"/>
        <end position="315"/>
    </location>
</feature>
<keyword evidence="10" id="KW-0833">Ubl conjugation pathway</keyword>
<keyword evidence="18" id="KW-1185">Reference proteome</keyword>
<dbReference type="EMBL" id="CANTFL010001449">
    <property type="protein sequence ID" value="CAI5741356.1"/>
    <property type="molecule type" value="Genomic_DNA"/>
</dbReference>
<evidence type="ECO:0000313" key="17">
    <source>
        <dbReference type="EMBL" id="CAI5741356.1"/>
    </source>
</evidence>